<accession>A0AAV7S882</accession>
<protein>
    <submittedName>
        <fullName evidence="1">Uncharacterized protein</fullName>
    </submittedName>
</protein>
<gene>
    <name evidence="1" type="ORF">NDU88_000593</name>
</gene>
<dbReference type="PANTHER" id="PTHR15249">
    <property type="entry name" value="TRAF FAMILY MEMBER-ASSOCIATED NF-KAPPA-B ACTIVATOR"/>
    <property type="match status" value="1"/>
</dbReference>
<sequence length="225" mass="25021">MEEAFLRLYQEFKQLQAVCARQTELLQKLTTKKSWTAGKKPCKAEASLLIPMDNYCFIKHGAEEGRYQLDASKKIVSTRDGGHGEHQCGLQERSGIQCPGADSIKDNSGSVPGVQVLPYLDLSDQSRFNSFPDFYNLLHYMQSEVDLGHSSLLWEAELPKGVRGPEQSSWNPRRLSEDCSLASDSRLNSDSPGLSSQTCEFCQAVFPAGAATNGEYLRHLTAHME</sequence>
<evidence type="ECO:0000313" key="1">
    <source>
        <dbReference type="EMBL" id="KAJ1160091.1"/>
    </source>
</evidence>
<name>A0AAV7S882_PLEWA</name>
<dbReference type="GO" id="GO:0043124">
    <property type="term" value="P:negative regulation of canonical NF-kappaB signal transduction"/>
    <property type="evidence" value="ECO:0007669"/>
    <property type="project" value="InterPro"/>
</dbReference>
<reference evidence="1" key="1">
    <citation type="journal article" date="2022" name="bioRxiv">
        <title>Sequencing and chromosome-scale assembly of the giantPleurodeles waltlgenome.</title>
        <authorList>
            <person name="Brown T."/>
            <person name="Elewa A."/>
            <person name="Iarovenko S."/>
            <person name="Subramanian E."/>
            <person name="Araus A.J."/>
            <person name="Petzold A."/>
            <person name="Susuki M."/>
            <person name="Suzuki K.-i.T."/>
            <person name="Hayashi T."/>
            <person name="Toyoda A."/>
            <person name="Oliveira C."/>
            <person name="Osipova E."/>
            <person name="Leigh N.D."/>
            <person name="Simon A."/>
            <person name="Yun M.H."/>
        </authorList>
    </citation>
    <scope>NUCLEOTIDE SEQUENCE</scope>
    <source>
        <strain evidence="1">20211129_DDA</strain>
        <tissue evidence="1">Liver</tissue>
    </source>
</reference>
<dbReference type="AlphaFoldDB" id="A0AAV7S882"/>
<evidence type="ECO:0000313" key="2">
    <source>
        <dbReference type="Proteomes" id="UP001066276"/>
    </source>
</evidence>
<organism evidence="1 2">
    <name type="scientific">Pleurodeles waltl</name>
    <name type="common">Iberian ribbed newt</name>
    <dbReference type="NCBI Taxonomy" id="8319"/>
    <lineage>
        <taxon>Eukaryota</taxon>
        <taxon>Metazoa</taxon>
        <taxon>Chordata</taxon>
        <taxon>Craniata</taxon>
        <taxon>Vertebrata</taxon>
        <taxon>Euteleostomi</taxon>
        <taxon>Amphibia</taxon>
        <taxon>Batrachia</taxon>
        <taxon>Caudata</taxon>
        <taxon>Salamandroidea</taxon>
        <taxon>Salamandridae</taxon>
        <taxon>Pleurodelinae</taxon>
        <taxon>Pleurodeles</taxon>
    </lineage>
</organism>
<dbReference type="PANTHER" id="PTHR15249:SF0">
    <property type="entry name" value="TRAF FAMILY MEMBER-ASSOCIATED NF-KAPPA-B ACTIVATOR"/>
    <property type="match status" value="1"/>
</dbReference>
<dbReference type="InterPro" id="IPR039669">
    <property type="entry name" value="TANK"/>
</dbReference>
<dbReference type="EMBL" id="JANPWB010000008">
    <property type="protein sequence ID" value="KAJ1160091.1"/>
    <property type="molecule type" value="Genomic_DNA"/>
</dbReference>
<comment type="caution">
    <text evidence="1">The sequence shown here is derived from an EMBL/GenBank/DDBJ whole genome shotgun (WGS) entry which is preliminary data.</text>
</comment>
<dbReference type="Proteomes" id="UP001066276">
    <property type="component" value="Chromosome 4_2"/>
</dbReference>
<keyword evidence="2" id="KW-1185">Reference proteome</keyword>
<proteinExistence type="predicted"/>